<dbReference type="Proteomes" id="UP001595906">
    <property type="component" value="Unassembled WGS sequence"/>
</dbReference>
<dbReference type="InterPro" id="IPR006696">
    <property type="entry name" value="DUF423"/>
</dbReference>
<feature type="transmembrane region" description="Helical" evidence="6">
    <location>
        <begin position="43"/>
        <end position="60"/>
    </location>
</feature>
<keyword evidence="4 6" id="KW-1133">Transmembrane helix</keyword>
<evidence type="ECO:0000256" key="6">
    <source>
        <dbReference type="SAM" id="Phobius"/>
    </source>
</evidence>
<feature type="signal peptide" evidence="7">
    <location>
        <begin position="1"/>
        <end position="23"/>
    </location>
</feature>
<evidence type="ECO:0000313" key="8">
    <source>
        <dbReference type="EMBL" id="MFC4232831.1"/>
    </source>
</evidence>
<comment type="caution">
    <text evidence="8">The sequence shown here is derived from an EMBL/GenBank/DDBJ whole genome shotgun (WGS) entry which is preliminary data.</text>
</comment>
<feature type="transmembrane region" description="Helical" evidence="6">
    <location>
        <begin position="67"/>
        <end position="90"/>
    </location>
</feature>
<dbReference type="PANTHER" id="PTHR43461:SF1">
    <property type="entry name" value="TRANSMEMBRANE PROTEIN 256"/>
    <property type="match status" value="1"/>
</dbReference>
<evidence type="ECO:0000256" key="5">
    <source>
        <dbReference type="ARBA" id="ARBA00023136"/>
    </source>
</evidence>
<dbReference type="Pfam" id="PF04241">
    <property type="entry name" value="DUF423"/>
    <property type="match status" value="1"/>
</dbReference>
<evidence type="ECO:0000256" key="7">
    <source>
        <dbReference type="SAM" id="SignalP"/>
    </source>
</evidence>
<keyword evidence="7" id="KW-0732">Signal</keyword>
<keyword evidence="9" id="KW-1185">Reference proteome</keyword>
<organism evidence="8 9">
    <name type="scientific">Parasediminibacterium paludis</name>
    <dbReference type="NCBI Taxonomy" id="908966"/>
    <lineage>
        <taxon>Bacteria</taxon>
        <taxon>Pseudomonadati</taxon>
        <taxon>Bacteroidota</taxon>
        <taxon>Chitinophagia</taxon>
        <taxon>Chitinophagales</taxon>
        <taxon>Chitinophagaceae</taxon>
        <taxon>Parasediminibacterium</taxon>
    </lineage>
</organism>
<evidence type="ECO:0000313" key="9">
    <source>
        <dbReference type="Proteomes" id="UP001595906"/>
    </source>
</evidence>
<evidence type="ECO:0000256" key="1">
    <source>
        <dbReference type="ARBA" id="ARBA00004141"/>
    </source>
</evidence>
<feature type="transmembrane region" description="Helical" evidence="6">
    <location>
        <begin position="102"/>
        <end position="125"/>
    </location>
</feature>
<dbReference type="RefSeq" id="WP_379014837.1">
    <property type="nucleotide sequence ID" value="NZ_JBHSDC010000027.1"/>
</dbReference>
<sequence length="128" mass="14072">MHKGYIKTAAFLGALSVMLGAFAAHKLKQMLTEQSLNIFETGVRYQVYHVFALALTALIYKEFSNKLITTAGILFMLGIGFFSGSLYLLTYLSAKGIVGYEWVGAITPIGGLFFIIGWLCLSLGVKYK</sequence>
<evidence type="ECO:0000256" key="2">
    <source>
        <dbReference type="ARBA" id="ARBA00009694"/>
    </source>
</evidence>
<evidence type="ECO:0000256" key="4">
    <source>
        <dbReference type="ARBA" id="ARBA00022989"/>
    </source>
</evidence>
<comment type="similarity">
    <text evidence="2">Belongs to the UPF0382 family.</text>
</comment>
<keyword evidence="3 6" id="KW-0812">Transmembrane</keyword>
<accession>A0ABV8Q0T0</accession>
<dbReference type="PANTHER" id="PTHR43461">
    <property type="entry name" value="TRANSMEMBRANE PROTEIN 256"/>
    <property type="match status" value="1"/>
</dbReference>
<keyword evidence="5 6" id="KW-0472">Membrane</keyword>
<comment type="subcellular location">
    <subcellularLocation>
        <location evidence="1">Membrane</location>
        <topology evidence="1">Multi-pass membrane protein</topology>
    </subcellularLocation>
</comment>
<protein>
    <submittedName>
        <fullName evidence="8">DUF423 domain-containing protein</fullName>
    </submittedName>
</protein>
<reference evidence="9" key="1">
    <citation type="journal article" date="2019" name="Int. J. Syst. Evol. Microbiol.">
        <title>The Global Catalogue of Microorganisms (GCM) 10K type strain sequencing project: providing services to taxonomists for standard genome sequencing and annotation.</title>
        <authorList>
            <consortium name="The Broad Institute Genomics Platform"/>
            <consortium name="The Broad Institute Genome Sequencing Center for Infectious Disease"/>
            <person name="Wu L."/>
            <person name="Ma J."/>
        </authorList>
    </citation>
    <scope>NUCLEOTIDE SEQUENCE [LARGE SCALE GENOMIC DNA]</scope>
    <source>
        <strain evidence="9">CECT 8010</strain>
    </source>
</reference>
<feature type="chain" id="PRO_5047185233" evidence="7">
    <location>
        <begin position="24"/>
        <end position="128"/>
    </location>
</feature>
<dbReference type="EMBL" id="JBHSDC010000027">
    <property type="protein sequence ID" value="MFC4232831.1"/>
    <property type="molecule type" value="Genomic_DNA"/>
</dbReference>
<gene>
    <name evidence="8" type="ORF">ACFOW1_13095</name>
</gene>
<evidence type="ECO:0000256" key="3">
    <source>
        <dbReference type="ARBA" id="ARBA00022692"/>
    </source>
</evidence>
<proteinExistence type="inferred from homology"/>
<name>A0ABV8Q0T0_9BACT</name>